<dbReference type="GO" id="GO:0003684">
    <property type="term" value="F:damaged DNA binding"/>
    <property type="evidence" value="ECO:0007669"/>
    <property type="project" value="TreeGrafter"/>
</dbReference>
<dbReference type="GO" id="GO:0000110">
    <property type="term" value="C:nucleotide-excision repair factor 1 complex"/>
    <property type="evidence" value="ECO:0007669"/>
    <property type="project" value="TreeGrafter"/>
</dbReference>
<evidence type="ECO:0000256" key="3">
    <source>
        <dbReference type="ARBA" id="ARBA00023204"/>
    </source>
</evidence>
<organism evidence="4 5">
    <name type="scientific">Paramuricea clavata</name>
    <name type="common">Red gorgonian</name>
    <name type="synonym">Violescent sea-whip</name>
    <dbReference type="NCBI Taxonomy" id="317549"/>
    <lineage>
        <taxon>Eukaryota</taxon>
        <taxon>Metazoa</taxon>
        <taxon>Cnidaria</taxon>
        <taxon>Anthozoa</taxon>
        <taxon>Octocorallia</taxon>
        <taxon>Malacalcyonacea</taxon>
        <taxon>Plexauridae</taxon>
        <taxon>Paramuricea</taxon>
    </lineage>
</organism>
<dbReference type="GO" id="GO:0003697">
    <property type="term" value="F:single-stranded DNA binding"/>
    <property type="evidence" value="ECO:0007669"/>
    <property type="project" value="TreeGrafter"/>
</dbReference>
<gene>
    <name evidence="4" type="ORF">PACLA_8A009507</name>
</gene>
<dbReference type="PANTHER" id="PTHR10150:SF0">
    <property type="entry name" value="DNA REPAIR ENDONUCLEASE XPF"/>
    <property type="match status" value="1"/>
</dbReference>
<reference evidence="4" key="1">
    <citation type="submission" date="2020-04" db="EMBL/GenBank/DDBJ databases">
        <authorList>
            <person name="Alioto T."/>
            <person name="Alioto T."/>
            <person name="Gomez Garrido J."/>
        </authorList>
    </citation>
    <scope>NUCLEOTIDE SEQUENCE</scope>
    <source>
        <strain evidence="4">A484AB</strain>
    </source>
</reference>
<protein>
    <submittedName>
        <fullName evidence="4">DNA repair endonuclease XPF, partial</fullName>
    </submittedName>
</protein>
<keyword evidence="5" id="KW-1185">Reference proteome</keyword>
<dbReference type="EMBL" id="CACRXK020001048">
    <property type="protein sequence ID" value="CAB3986645.1"/>
    <property type="molecule type" value="Genomic_DNA"/>
</dbReference>
<name>A0A7D9HPE9_PARCT</name>
<proteinExistence type="predicted"/>
<dbReference type="GO" id="GO:0000712">
    <property type="term" value="P:resolution of meiotic recombination intermediates"/>
    <property type="evidence" value="ECO:0007669"/>
    <property type="project" value="TreeGrafter"/>
</dbReference>
<accession>A0A7D9HPE9</accession>
<evidence type="ECO:0000256" key="2">
    <source>
        <dbReference type="ARBA" id="ARBA00022801"/>
    </source>
</evidence>
<comment type="caution">
    <text evidence="4">The sequence shown here is derived from an EMBL/GenBank/DDBJ whole genome shotgun (WGS) entry which is preliminary data.</text>
</comment>
<keyword evidence="4" id="KW-0255">Endonuclease</keyword>
<keyword evidence="3" id="KW-0234">DNA repair</keyword>
<evidence type="ECO:0000313" key="4">
    <source>
        <dbReference type="EMBL" id="CAB3986645.1"/>
    </source>
</evidence>
<dbReference type="Proteomes" id="UP001152795">
    <property type="component" value="Unassembled WGS sequence"/>
</dbReference>
<evidence type="ECO:0000313" key="5">
    <source>
        <dbReference type="Proteomes" id="UP001152795"/>
    </source>
</evidence>
<feature type="non-terminal residue" evidence="4">
    <location>
        <position position="248"/>
    </location>
</feature>
<dbReference type="PANTHER" id="PTHR10150">
    <property type="entry name" value="DNA REPAIR ENDONUCLEASE XPF"/>
    <property type="match status" value="1"/>
</dbReference>
<dbReference type="AlphaFoldDB" id="A0A7D9HPE9"/>
<dbReference type="GO" id="GO:0000724">
    <property type="term" value="P:double-strand break repair via homologous recombination"/>
    <property type="evidence" value="ECO:0007669"/>
    <property type="project" value="TreeGrafter"/>
</dbReference>
<keyword evidence="4" id="KW-0540">Nuclease</keyword>
<dbReference type="GO" id="GO:1901255">
    <property type="term" value="P:nucleotide-excision repair involved in interstrand cross-link repair"/>
    <property type="evidence" value="ECO:0007669"/>
    <property type="project" value="TreeGrafter"/>
</dbReference>
<sequence length="248" mass="29391">IHVLLFIILYFYLRIIDSCQEAFILRLYRENNKTGFIKAFSDAPEAFTAGFSKVERVMKNLFVKKLYLWPRFYAPMSAFLERHTPELVELHLQLTPSMLVIQTSILDLIATCLRDIKRLNSFLDPEELTVENSINKYFDKLLRLQLDPVWHQLSSKTKQLVADLKVLRTLLFYLTQYDCVTFYQFLQSLRASERDTMYHSMWMFMDATEALFVHARERVYQLSLGETKSKAKKQKTLTNDESKRFVLQ</sequence>
<dbReference type="GO" id="GO:0000014">
    <property type="term" value="F:single-stranded DNA endodeoxyribonuclease activity"/>
    <property type="evidence" value="ECO:0007669"/>
    <property type="project" value="TreeGrafter"/>
</dbReference>
<keyword evidence="1" id="KW-0227">DNA damage</keyword>
<keyword evidence="2" id="KW-0378">Hydrolase</keyword>
<dbReference type="OrthoDB" id="6019266at2759"/>
<evidence type="ECO:0000256" key="1">
    <source>
        <dbReference type="ARBA" id="ARBA00022763"/>
    </source>
</evidence>